<feature type="transmembrane region" description="Helical" evidence="1">
    <location>
        <begin position="12"/>
        <end position="45"/>
    </location>
</feature>
<gene>
    <name evidence="2" type="ORF">PCOR1329_LOCUS77376</name>
</gene>
<keyword evidence="1" id="KW-0812">Transmembrane</keyword>
<dbReference type="EMBL" id="CAUYUJ010020702">
    <property type="protein sequence ID" value="CAK0899963.1"/>
    <property type="molecule type" value="Genomic_DNA"/>
</dbReference>
<protein>
    <submittedName>
        <fullName evidence="2">Uncharacterized protein</fullName>
    </submittedName>
</protein>
<keyword evidence="1" id="KW-0472">Membrane</keyword>
<comment type="caution">
    <text evidence="2">The sequence shown here is derived from an EMBL/GenBank/DDBJ whole genome shotgun (WGS) entry which is preliminary data.</text>
</comment>
<organism evidence="2 3">
    <name type="scientific">Prorocentrum cordatum</name>
    <dbReference type="NCBI Taxonomy" id="2364126"/>
    <lineage>
        <taxon>Eukaryota</taxon>
        <taxon>Sar</taxon>
        <taxon>Alveolata</taxon>
        <taxon>Dinophyceae</taxon>
        <taxon>Prorocentrales</taxon>
        <taxon>Prorocentraceae</taxon>
        <taxon>Prorocentrum</taxon>
    </lineage>
</organism>
<dbReference type="Proteomes" id="UP001189429">
    <property type="component" value="Unassembled WGS sequence"/>
</dbReference>
<accession>A0ABN9XN55</accession>
<keyword evidence="1" id="KW-1133">Transmembrane helix</keyword>
<reference evidence="2" key="1">
    <citation type="submission" date="2023-10" db="EMBL/GenBank/DDBJ databases">
        <authorList>
            <person name="Chen Y."/>
            <person name="Shah S."/>
            <person name="Dougan E. K."/>
            <person name="Thang M."/>
            <person name="Chan C."/>
        </authorList>
    </citation>
    <scope>NUCLEOTIDE SEQUENCE [LARGE SCALE GENOMIC DNA]</scope>
</reference>
<evidence type="ECO:0000256" key="1">
    <source>
        <dbReference type="SAM" id="Phobius"/>
    </source>
</evidence>
<sequence length="141" mass="14767">MGTSADRRCPRVAGVVFVAVAVVVVVAVVAVAVAVAVAVVVVVVAAAEAMLTAMRLGRMPFSVADQRRPPRARASRSARLDPGGPTIALAWLAAGQYPACRRIQAALQRAVEACAFGGAPPPGPLRGRWRRQSLDRSERAF</sequence>
<proteinExistence type="predicted"/>
<name>A0ABN9XN55_9DINO</name>
<keyword evidence="3" id="KW-1185">Reference proteome</keyword>
<evidence type="ECO:0000313" key="2">
    <source>
        <dbReference type="EMBL" id="CAK0899963.1"/>
    </source>
</evidence>
<evidence type="ECO:0000313" key="3">
    <source>
        <dbReference type="Proteomes" id="UP001189429"/>
    </source>
</evidence>